<evidence type="ECO:0000256" key="7">
    <source>
        <dbReference type="RuleBase" id="RU000419"/>
    </source>
</evidence>
<reference evidence="8 9" key="1">
    <citation type="journal article" date="2016" name="Nat. Commun.">
        <title>Thousands of microbial genomes shed light on interconnected biogeochemical processes in an aquifer system.</title>
        <authorList>
            <person name="Anantharaman K."/>
            <person name="Brown C.T."/>
            <person name="Hug L.A."/>
            <person name="Sharon I."/>
            <person name="Castelle C.J."/>
            <person name="Probst A.J."/>
            <person name="Thomas B.C."/>
            <person name="Singh A."/>
            <person name="Wilkins M.J."/>
            <person name="Karaoz U."/>
            <person name="Brodie E.L."/>
            <person name="Williams K.H."/>
            <person name="Hubbard S.S."/>
            <person name="Banfield J.F."/>
        </authorList>
    </citation>
    <scope>NUCLEOTIDE SEQUENCE [LARGE SCALE GENOMIC DNA]</scope>
</reference>
<dbReference type="Gene3D" id="3.50.7.10">
    <property type="entry name" value="GroEL"/>
    <property type="match status" value="1"/>
</dbReference>
<name>A0A1F5NSU9_9BACT</name>
<evidence type="ECO:0000313" key="8">
    <source>
        <dbReference type="EMBL" id="OGE80612.1"/>
    </source>
</evidence>
<sequence>MVADKENTTIIDGMGEKEMIEARVSQIRKELEISTSDFDKEKLQERLAKLAGGVAVIKVGAATETEMKERKFKIEDALNATRAAVEEGIVPGGGVALLRAIAGLESASVTEKEKTGVHIVRRAIEAPFRQIAANAGKVDVSDIMRDVLEAGGNTGYDFNEMKVTDMVAAGIVDPLKVVRTALENAASIAATFLTTEAVVVDKPEKKDDSGGMGGGMGGMGM</sequence>
<comment type="caution">
    <text evidence="8">The sequence shown here is derived from an EMBL/GenBank/DDBJ whole genome shotgun (WGS) entry which is preliminary data.</text>
</comment>
<dbReference type="InterPro" id="IPR027410">
    <property type="entry name" value="TCP-1-like_intermed_sf"/>
</dbReference>
<dbReference type="PRINTS" id="PR00298">
    <property type="entry name" value="CHAPERONIN60"/>
</dbReference>
<dbReference type="EMBL" id="MFEI01000024">
    <property type="protein sequence ID" value="OGE80612.1"/>
    <property type="molecule type" value="Genomic_DNA"/>
</dbReference>
<protein>
    <recommendedName>
        <fullName evidence="7">60 kDa chaperonin</fullName>
    </recommendedName>
</protein>
<dbReference type="GO" id="GO:0016853">
    <property type="term" value="F:isomerase activity"/>
    <property type="evidence" value="ECO:0007669"/>
    <property type="project" value="UniProtKB-KW"/>
</dbReference>
<comment type="function">
    <text evidence="7">Together with its co-chaperonin GroES, plays an essential role in assisting protein folding. The GroEL-GroES system forms a nano-cage that allows encapsulation of the non-native substrate proteins and provides a physical environment optimized to promote and accelerate protein folding.</text>
</comment>
<dbReference type="InterPro" id="IPR002423">
    <property type="entry name" value="Cpn60/GroEL/TCP-1"/>
</dbReference>
<keyword evidence="4" id="KW-0143">Chaperone</keyword>
<dbReference type="Proteomes" id="UP000177912">
    <property type="component" value="Unassembled WGS sequence"/>
</dbReference>
<dbReference type="STRING" id="1817822.A2826_01660"/>
<evidence type="ECO:0000313" key="9">
    <source>
        <dbReference type="Proteomes" id="UP000177912"/>
    </source>
</evidence>
<gene>
    <name evidence="8" type="ORF">A2826_01660</name>
</gene>
<dbReference type="Gene3D" id="3.30.260.10">
    <property type="entry name" value="TCP-1-like chaperonin intermediate domain"/>
    <property type="match status" value="1"/>
</dbReference>
<dbReference type="AlphaFoldDB" id="A0A1F5NSU9"/>
<dbReference type="Pfam" id="PF00118">
    <property type="entry name" value="Cpn60_TCP1"/>
    <property type="match status" value="1"/>
</dbReference>
<evidence type="ECO:0000256" key="5">
    <source>
        <dbReference type="ARBA" id="ARBA00023235"/>
    </source>
</evidence>
<dbReference type="SUPFAM" id="SSF48592">
    <property type="entry name" value="GroEL equatorial domain-like"/>
    <property type="match status" value="1"/>
</dbReference>
<keyword evidence="5" id="KW-0413">Isomerase</keyword>
<evidence type="ECO:0000256" key="6">
    <source>
        <dbReference type="RuleBase" id="RU000418"/>
    </source>
</evidence>
<comment type="similarity">
    <text evidence="1 6">Belongs to the chaperonin (HSP60) family.</text>
</comment>
<dbReference type="SUPFAM" id="SSF52029">
    <property type="entry name" value="GroEL apical domain-like"/>
    <property type="match status" value="1"/>
</dbReference>
<dbReference type="InterPro" id="IPR018370">
    <property type="entry name" value="Chaperonin_Cpn60_CS"/>
</dbReference>
<dbReference type="PANTHER" id="PTHR45633">
    <property type="entry name" value="60 KDA HEAT SHOCK PROTEIN, MITOCHONDRIAL"/>
    <property type="match status" value="1"/>
</dbReference>
<dbReference type="Gene3D" id="1.10.560.10">
    <property type="entry name" value="GroEL-like equatorial domain"/>
    <property type="match status" value="1"/>
</dbReference>
<dbReference type="InterPro" id="IPR027409">
    <property type="entry name" value="GroEL-like_apical_dom_sf"/>
</dbReference>
<evidence type="ECO:0000256" key="1">
    <source>
        <dbReference type="ARBA" id="ARBA00006607"/>
    </source>
</evidence>
<dbReference type="PROSITE" id="PS00296">
    <property type="entry name" value="CHAPERONINS_CPN60"/>
    <property type="match status" value="1"/>
</dbReference>
<organism evidence="8 9">
    <name type="scientific">Candidatus Doudnabacteria bacterium RIFCSPHIGHO2_01_FULL_43_23</name>
    <dbReference type="NCBI Taxonomy" id="1817822"/>
    <lineage>
        <taxon>Bacteria</taxon>
        <taxon>Candidatus Doudnaibacteriota</taxon>
    </lineage>
</organism>
<comment type="subunit">
    <text evidence="7">Forms a cylinder of 14 subunits composed of two heptameric rings stacked back-to-back. Interacts with the co-chaperonin GroES.</text>
</comment>
<dbReference type="GO" id="GO:0005524">
    <property type="term" value="F:ATP binding"/>
    <property type="evidence" value="ECO:0007669"/>
    <property type="project" value="UniProtKB-KW"/>
</dbReference>
<accession>A0A1F5NSU9</accession>
<keyword evidence="2" id="KW-0547">Nucleotide-binding</keyword>
<dbReference type="GO" id="GO:0140662">
    <property type="term" value="F:ATP-dependent protein folding chaperone"/>
    <property type="evidence" value="ECO:0007669"/>
    <property type="project" value="InterPro"/>
</dbReference>
<evidence type="ECO:0000256" key="4">
    <source>
        <dbReference type="ARBA" id="ARBA00023186"/>
    </source>
</evidence>
<dbReference type="GO" id="GO:0042026">
    <property type="term" value="P:protein refolding"/>
    <property type="evidence" value="ECO:0007669"/>
    <property type="project" value="InterPro"/>
</dbReference>
<evidence type="ECO:0000256" key="3">
    <source>
        <dbReference type="ARBA" id="ARBA00022840"/>
    </source>
</evidence>
<dbReference type="InterPro" id="IPR001844">
    <property type="entry name" value="Cpn60/GroEL"/>
</dbReference>
<proteinExistence type="inferred from homology"/>
<dbReference type="InterPro" id="IPR027413">
    <property type="entry name" value="GROEL-like_equatorial_sf"/>
</dbReference>
<keyword evidence="3" id="KW-0067">ATP-binding</keyword>
<evidence type="ECO:0000256" key="2">
    <source>
        <dbReference type="ARBA" id="ARBA00022741"/>
    </source>
</evidence>